<reference evidence="2 3" key="1">
    <citation type="submission" date="2019-03" db="EMBL/GenBank/DDBJ databases">
        <title>The complete genome sequence of Neokomagataea sp. Jb2 NBRC113641.</title>
        <authorList>
            <person name="Chua K.-O."/>
            <person name="Chan K.-G."/>
            <person name="See-Too W.-S."/>
        </authorList>
    </citation>
    <scope>NUCLEOTIDE SEQUENCE [LARGE SCALE GENOMIC DNA]</scope>
    <source>
        <strain evidence="2 3">Jb2</strain>
    </source>
</reference>
<feature type="region of interest" description="Disordered" evidence="1">
    <location>
        <begin position="1"/>
        <end position="21"/>
    </location>
</feature>
<evidence type="ECO:0000313" key="2">
    <source>
        <dbReference type="EMBL" id="TPW36173.1"/>
    </source>
</evidence>
<dbReference type="InterPro" id="IPR003772">
    <property type="entry name" value="YceD"/>
</dbReference>
<keyword evidence="3" id="KW-1185">Reference proteome</keyword>
<accession>A0A506USV2</accession>
<protein>
    <submittedName>
        <fullName evidence="2">DUF177 domain-containing protein</fullName>
    </submittedName>
</protein>
<proteinExistence type="predicted"/>
<evidence type="ECO:0000313" key="3">
    <source>
        <dbReference type="Proteomes" id="UP000315037"/>
    </source>
</evidence>
<gene>
    <name evidence="2" type="ORF">E3202_02245</name>
</gene>
<dbReference type="EMBL" id="SORZ01000001">
    <property type="protein sequence ID" value="TPW36173.1"/>
    <property type="molecule type" value="Genomic_DNA"/>
</dbReference>
<evidence type="ECO:0000256" key="1">
    <source>
        <dbReference type="SAM" id="MobiDB-lite"/>
    </source>
</evidence>
<organism evidence="2 3">
    <name type="scientific">Oecophyllibacter saccharovorans</name>
    <dbReference type="NCBI Taxonomy" id="2558360"/>
    <lineage>
        <taxon>Bacteria</taxon>
        <taxon>Pseudomonadati</taxon>
        <taxon>Pseudomonadota</taxon>
        <taxon>Alphaproteobacteria</taxon>
        <taxon>Acetobacterales</taxon>
        <taxon>Acetobacteraceae</taxon>
        <taxon>Oecophyllibacter</taxon>
    </lineage>
</organism>
<dbReference type="Pfam" id="PF02620">
    <property type="entry name" value="YceD"/>
    <property type="match status" value="1"/>
</dbReference>
<name>A0A506USV2_9PROT</name>
<comment type="caution">
    <text evidence="2">The sequence shown here is derived from an EMBL/GenBank/DDBJ whole genome shotgun (WGS) entry which is preliminary data.</text>
</comment>
<dbReference type="Proteomes" id="UP000315037">
    <property type="component" value="Unassembled WGS sequence"/>
</dbReference>
<sequence length="212" mass="23203">MTRNKSSKAEGKVNNGVAGAGRREFSSPVSLQRIGGTGLTWEVQADEKQRQALARRFGLPRVDELSCRFHLKRLGETDVLADGLLTARVVQSCIITGEDVPEEITERFTLRFIPRDNMASEEGEIDLEALMAEEDDEVPYDGQMIDLGEAAAEQLALCLDPYPRKAGSGLDNFVEITPDEESAAGTEAPEEKPPHPFAILQKLKGTPGQDVH</sequence>
<dbReference type="AlphaFoldDB" id="A0A506USV2"/>